<keyword evidence="3" id="KW-0349">Heme</keyword>
<evidence type="ECO:0000259" key="9">
    <source>
        <dbReference type="PROSITE" id="PS51405"/>
    </source>
</evidence>
<dbReference type="InterPro" id="IPR036851">
    <property type="entry name" value="Chloroperoxidase-like_sf"/>
</dbReference>
<dbReference type="PROSITE" id="PS51405">
    <property type="entry name" value="HEME_HALOPEROXIDASE"/>
    <property type="match status" value="1"/>
</dbReference>
<accession>A0A1X2IGS7</accession>
<keyword evidence="6" id="KW-0408">Iron</keyword>
<keyword evidence="8" id="KW-1133">Transmembrane helix</keyword>
<comment type="caution">
    <text evidence="10">The sequence shown here is derived from an EMBL/GenBank/DDBJ whole genome shotgun (WGS) entry which is preliminary data.</text>
</comment>
<comment type="cofactor">
    <cofactor evidence="1">
        <name>heme b</name>
        <dbReference type="ChEBI" id="CHEBI:60344"/>
    </cofactor>
</comment>
<dbReference type="PANTHER" id="PTHR33577">
    <property type="entry name" value="STERIGMATOCYSTIN BIOSYNTHESIS PEROXIDASE STCC-RELATED"/>
    <property type="match status" value="1"/>
</dbReference>
<dbReference type="EMBL" id="MCGE01000011">
    <property type="protein sequence ID" value="ORZ16315.1"/>
    <property type="molecule type" value="Genomic_DNA"/>
</dbReference>
<keyword evidence="8" id="KW-0812">Transmembrane</keyword>
<evidence type="ECO:0000256" key="7">
    <source>
        <dbReference type="ARBA" id="ARBA00025795"/>
    </source>
</evidence>
<evidence type="ECO:0000256" key="8">
    <source>
        <dbReference type="SAM" id="Phobius"/>
    </source>
</evidence>
<gene>
    <name evidence="10" type="ORF">BCR42DRAFT_414789</name>
</gene>
<comment type="similarity">
    <text evidence="7">Belongs to the chloroperoxidase family.</text>
</comment>
<keyword evidence="2 10" id="KW-0575">Peroxidase</keyword>
<proteinExistence type="inferred from homology"/>
<protein>
    <submittedName>
        <fullName evidence="10">Chloroperoxidase</fullName>
    </submittedName>
</protein>
<dbReference type="InterPro" id="IPR000028">
    <property type="entry name" value="Chloroperoxidase"/>
</dbReference>
<dbReference type="PANTHER" id="PTHR33577:SF18">
    <property type="entry name" value="HEME HALOPEROXIDASE FAMILY PROFILE DOMAIN-CONTAINING PROTEIN"/>
    <property type="match status" value="1"/>
</dbReference>
<evidence type="ECO:0000256" key="1">
    <source>
        <dbReference type="ARBA" id="ARBA00001970"/>
    </source>
</evidence>
<evidence type="ECO:0000256" key="6">
    <source>
        <dbReference type="ARBA" id="ARBA00023004"/>
    </source>
</evidence>
<dbReference type="STRING" id="90262.A0A1X2IGS7"/>
<name>A0A1X2IGS7_9FUNG</name>
<evidence type="ECO:0000313" key="11">
    <source>
        <dbReference type="Proteomes" id="UP000193560"/>
    </source>
</evidence>
<dbReference type="SUPFAM" id="SSF47571">
    <property type="entry name" value="Cloroperoxidase"/>
    <property type="match status" value="1"/>
</dbReference>
<dbReference type="Gene3D" id="1.10.489.10">
    <property type="entry name" value="Chloroperoxidase-like"/>
    <property type="match status" value="1"/>
</dbReference>
<dbReference type="GO" id="GO:0046872">
    <property type="term" value="F:metal ion binding"/>
    <property type="evidence" value="ECO:0007669"/>
    <property type="project" value="UniProtKB-KW"/>
</dbReference>
<evidence type="ECO:0000256" key="3">
    <source>
        <dbReference type="ARBA" id="ARBA00022617"/>
    </source>
</evidence>
<keyword evidence="8" id="KW-0472">Membrane</keyword>
<dbReference type="AlphaFoldDB" id="A0A1X2IGS7"/>
<keyword evidence="11" id="KW-1185">Reference proteome</keyword>
<feature type="domain" description="Heme haloperoxidase family profile" evidence="9">
    <location>
        <begin position="66"/>
        <end position="282"/>
    </location>
</feature>
<evidence type="ECO:0000256" key="5">
    <source>
        <dbReference type="ARBA" id="ARBA00023002"/>
    </source>
</evidence>
<keyword evidence="5" id="KW-0560">Oxidoreductase</keyword>
<evidence type="ECO:0000256" key="2">
    <source>
        <dbReference type="ARBA" id="ARBA00022559"/>
    </source>
</evidence>
<feature type="transmembrane region" description="Helical" evidence="8">
    <location>
        <begin position="30"/>
        <end position="47"/>
    </location>
</feature>
<evidence type="ECO:0000256" key="4">
    <source>
        <dbReference type="ARBA" id="ARBA00022723"/>
    </source>
</evidence>
<sequence length="296" mass="33824">MDTKPPQTSEQAPVCTCGAVKPKSNKAKKWLKYVVVILSLSAVYFITKKPSQRLTMTHEEWDIFIKDHPYEAPAADAFRSPCPFLNTFANHGILPRSGNATYDDYYRAMTIAGTTPSVTKSFLNSVFYAYKEINPSESIWSDLHKAPYVTFQHIGQHNILEHDISLTRLDAAQEPDFTIPNAERIQSIIDTADKSTSMVGEKQLSDFRRGKWNEAAARPRSTYHFGLFFQFTSAMECVLLLDYLGHDHQISVDHLESFTLKERIPDDWYPLEQPLTTMNLIKRTRSCFMSVRKSKA</sequence>
<dbReference type="Pfam" id="PF01328">
    <property type="entry name" value="Peroxidase_2"/>
    <property type="match status" value="1"/>
</dbReference>
<dbReference type="OrthoDB" id="407298at2759"/>
<organism evidence="10 11">
    <name type="scientific">Absidia repens</name>
    <dbReference type="NCBI Taxonomy" id="90262"/>
    <lineage>
        <taxon>Eukaryota</taxon>
        <taxon>Fungi</taxon>
        <taxon>Fungi incertae sedis</taxon>
        <taxon>Mucoromycota</taxon>
        <taxon>Mucoromycotina</taxon>
        <taxon>Mucoromycetes</taxon>
        <taxon>Mucorales</taxon>
        <taxon>Cunninghamellaceae</taxon>
        <taxon>Absidia</taxon>
    </lineage>
</organism>
<dbReference type="GO" id="GO:0004601">
    <property type="term" value="F:peroxidase activity"/>
    <property type="evidence" value="ECO:0007669"/>
    <property type="project" value="UniProtKB-KW"/>
</dbReference>
<dbReference type="Proteomes" id="UP000193560">
    <property type="component" value="Unassembled WGS sequence"/>
</dbReference>
<reference evidence="10 11" key="1">
    <citation type="submission" date="2016-07" db="EMBL/GenBank/DDBJ databases">
        <title>Pervasive Adenine N6-methylation of Active Genes in Fungi.</title>
        <authorList>
            <consortium name="DOE Joint Genome Institute"/>
            <person name="Mondo S.J."/>
            <person name="Dannebaum R.O."/>
            <person name="Kuo R.C."/>
            <person name="Labutti K."/>
            <person name="Haridas S."/>
            <person name="Kuo A."/>
            <person name="Salamov A."/>
            <person name="Ahrendt S.R."/>
            <person name="Lipzen A."/>
            <person name="Sullivan W."/>
            <person name="Andreopoulos W.B."/>
            <person name="Clum A."/>
            <person name="Lindquist E."/>
            <person name="Daum C."/>
            <person name="Ramamoorthy G.K."/>
            <person name="Gryganskyi A."/>
            <person name="Culley D."/>
            <person name="Magnuson J.K."/>
            <person name="James T.Y."/>
            <person name="O'Malley M.A."/>
            <person name="Stajich J.E."/>
            <person name="Spatafora J.W."/>
            <person name="Visel A."/>
            <person name="Grigoriev I.V."/>
        </authorList>
    </citation>
    <scope>NUCLEOTIDE SEQUENCE [LARGE SCALE GENOMIC DNA]</scope>
    <source>
        <strain evidence="10 11">NRRL 1336</strain>
    </source>
</reference>
<evidence type="ECO:0000313" key="10">
    <source>
        <dbReference type="EMBL" id="ORZ16315.1"/>
    </source>
</evidence>
<keyword evidence="4" id="KW-0479">Metal-binding</keyword>